<protein>
    <submittedName>
        <fullName evidence="2">DUF861 domain-containing protein</fullName>
    </submittedName>
</protein>
<dbReference type="PANTHER" id="PTHR40943">
    <property type="entry name" value="CYTOPLASMIC PROTEIN-RELATED"/>
    <property type="match status" value="1"/>
</dbReference>
<evidence type="ECO:0000313" key="2">
    <source>
        <dbReference type="EMBL" id="QGX99262.1"/>
    </source>
</evidence>
<dbReference type="InterPro" id="IPR011051">
    <property type="entry name" value="RmlC_Cupin_sf"/>
</dbReference>
<name>A0A6I6IST4_9RHOB</name>
<dbReference type="InterPro" id="IPR008579">
    <property type="entry name" value="UGlyAH_Cupin_dom"/>
</dbReference>
<sequence length="117" mass="12977">MTNIPFLIDPDPAMEPSDMTAKEAFTGADTTELNHTHFATQDESILTGTWECAPCIEDIPAYPVHELMTIVSGKITLTHPDGTKEHLKAGDTFFISKGAPVVWEITERLRKIYMIAT</sequence>
<feature type="domain" description="(S)-ureidoglycine aminohydrolase cupin" evidence="1">
    <location>
        <begin position="41"/>
        <end position="113"/>
    </location>
</feature>
<evidence type="ECO:0000313" key="3">
    <source>
        <dbReference type="Proteomes" id="UP000428330"/>
    </source>
</evidence>
<dbReference type="PANTHER" id="PTHR40943:SF1">
    <property type="entry name" value="CYTOPLASMIC PROTEIN"/>
    <property type="match status" value="1"/>
</dbReference>
<dbReference type="AlphaFoldDB" id="A0A6I6IST4"/>
<dbReference type="SUPFAM" id="SSF51182">
    <property type="entry name" value="RmlC-like cupins"/>
    <property type="match status" value="1"/>
</dbReference>
<dbReference type="RefSeq" id="WP_157707943.1">
    <property type="nucleotide sequence ID" value="NZ_CP034348.1"/>
</dbReference>
<dbReference type="EMBL" id="CP034348">
    <property type="protein sequence ID" value="QGX99262.1"/>
    <property type="molecule type" value="Genomic_DNA"/>
</dbReference>
<accession>A0A6I6IST4</accession>
<gene>
    <name evidence="2" type="ORF">EI983_13695</name>
</gene>
<evidence type="ECO:0000259" key="1">
    <source>
        <dbReference type="Pfam" id="PF05899"/>
    </source>
</evidence>
<reference evidence="3" key="1">
    <citation type="submission" date="2018-12" db="EMBL/GenBank/DDBJ databases">
        <title>Complete genome sequence of Roseovarius sp. MME-070.</title>
        <authorList>
            <person name="Nam Y.-D."/>
            <person name="Kang J."/>
            <person name="Chung W.-H."/>
            <person name="Park Y.S."/>
        </authorList>
    </citation>
    <scope>NUCLEOTIDE SEQUENCE [LARGE SCALE GENOMIC DNA]</scope>
    <source>
        <strain evidence="3">MME-070</strain>
    </source>
</reference>
<dbReference type="OrthoDB" id="9799053at2"/>
<organism evidence="2 3">
    <name type="scientific">Roseovarius faecimaris</name>
    <dbReference type="NCBI Taxonomy" id="2494550"/>
    <lineage>
        <taxon>Bacteria</taxon>
        <taxon>Pseudomonadati</taxon>
        <taxon>Pseudomonadota</taxon>
        <taxon>Alphaproteobacteria</taxon>
        <taxon>Rhodobacterales</taxon>
        <taxon>Roseobacteraceae</taxon>
        <taxon>Roseovarius</taxon>
    </lineage>
</organism>
<dbReference type="InterPro" id="IPR014710">
    <property type="entry name" value="RmlC-like_jellyroll"/>
</dbReference>
<dbReference type="Gene3D" id="2.60.120.10">
    <property type="entry name" value="Jelly Rolls"/>
    <property type="match status" value="1"/>
</dbReference>
<proteinExistence type="predicted"/>
<dbReference type="Proteomes" id="UP000428330">
    <property type="component" value="Chromosome"/>
</dbReference>
<dbReference type="KEGG" id="rom:EI983_13695"/>
<keyword evidence="3" id="KW-1185">Reference proteome</keyword>
<dbReference type="CDD" id="cd02227">
    <property type="entry name" value="cupin_TM1112-like"/>
    <property type="match status" value="1"/>
</dbReference>
<dbReference type="Pfam" id="PF05899">
    <property type="entry name" value="Cupin_3"/>
    <property type="match status" value="1"/>
</dbReference>